<keyword evidence="5" id="KW-0539">Nucleus</keyword>
<dbReference type="Pfam" id="PF03106">
    <property type="entry name" value="WRKY"/>
    <property type="match status" value="1"/>
</dbReference>
<gene>
    <name evidence="8" type="ORF">V6N12_027520</name>
</gene>
<protein>
    <recommendedName>
        <fullName evidence="7">WRKY domain-containing protein</fullName>
    </recommendedName>
</protein>
<comment type="subcellular location">
    <subcellularLocation>
        <location evidence="1">Nucleus</location>
    </subcellularLocation>
</comment>
<dbReference type="SMART" id="SM00774">
    <property type="entry name" value="WRKY"/>
    <property type="match status" value="1"/>
</dbReference>
<feature type="domain" description="WRKY" evidence="7">
    <location>
        <begin position="128"/>
        <end position="191"/>
    </location>
</feature>
<organism evidence="8 9">
    <name type="scientific">Hibiscus sabdariffa</name>
    <name type="common">roselle</name>
    <dbReference type="NCBI Taxonomy" id="183260"/>
    <lineage>
        <taxon>Eukaryota</taxon>
        <taxon>Viridiplantae</taxon>
        <taxon>Streptophyta</taxon>
        <taxon>Embryophyta</taxon>
        <taxon>Tracheophyta</taxon>
        <taxon>Spermatophyta</taxon>
        <taxon>Magnoliopsida</taxon>
        <taxon>eudicotyledons</taxon>
        <taxon>Gunneridae</taxon>
        <taxon>Pentapetalae</taxon>
        <taxon>rosids</taxon>
        <taxon>malvids</taxon>
        <taxon>Malvales</taxon>
        <taxon>Malvaceae</taxon>
        <taxon>Malvoideae</taxon>
        <taxon>Hibiscus</taxon>
    </lineage>
</organism>
<dbReference type="PANTHER" id="PTHR31282">
    <property type="entry name" value="WRKY TRANSCRIPTION FACTOR 21-RELATED"/>
    <property type="match status" value="1"/>
</dbReference>
<dbReference type="InterPro" id="IPR003657">
    <property type="entry name" value="WRKY_dom"/>
</dbReference>
<evidence type="ECO:0000256" key="4">
    <source>
        <dbReference type="ARBA" id="ARBA00023163"/>
    </source>
</evidence>
<sequence length="284" mass="31921">MSWSWDTKKAIEELVQGREWTNQLRDLLTKSVGDESGLELVGSEDLVIKICNTFSNTLSILRNSNYNHYLSEVCQKPMNNMSCCDGRKSEDSGESIKSSPSASASALTLKDRRGSYKRRKCVASRTNISSALIDDGYAWRKYGQKKILNANHPRSYYRCTHKNEQGCDATKQVQKIQDDPPKYETMYSGHHTCKNTLKPFPFIMDHNDSSKLISFSNQHDLPFFSSSSKEDYKPASDITYYNGSSSSDYILSPPHLSSFHHDGISGGLDSVADIDDFLSFNGMG</sequence>
<dbReference type="InterPro" id="IPR044810">
    <property type="entry name" value="WRKY_plant"/>
</dbReference>
<evidence type="ECO:0000259" key="7">
    <source>
        <dbReference type="PROSITE" id="PS50811"/>
    </source>
</evidence>
<dbReference type="Proteomes" id="UP001472677">
    <property type="component" value="Unassembled WGS sequence"/>
</dbReference>
<evidence type="ECO:0000256" key="6">
    <source>
        <dbReference type="SAM" id="MobiDB-lite"/>
    </source>
</evidence>
<dbReference type="SUPFAM" id="SSF118290">
    <property type="entry name" value="WRKY DNA-binding domain"/>
    <property type="match status" value="1"/>
</dbReference>
<reference evidence="8 9" key="1">
    <citation type="journal article" date="2024" name="G3 (Bethesda)">
        <title>Genome assembly of Hibiscus sabdariffa L. provides insights into metabolisms of medicinal natural products.</title>
        <authorList>
            <person name="Kim T."/>
        </authorList>
    </citation>
    <scope>NUCLEOTIDE SEQUENCE [LARGE SCALE GENOMIC DNA]</scope>
    <source>
        <strain evidence="8">TK-2024</strain>
        <tissue evidence="8">Old leaves</tissue>
    </source>
</reference>
<name>A0ABR2F326_9ROSI</name>
<comment type="caution">
    <text evidence="8">The sequence shown here is derived from an EMBL/GenBank/DDBJ whole genome shotgun (WGS) entry which is preliminary data.</text>
</comment>
<evidence type="ECO:0000313" key="9">
    <source>
        <dbReference type="Proteomes" id="UP001472677"/>
    </source>
</evidence>
<keyword evidence="9" id="KW-1185">Reference proteome</keyword>
<dbReference type="Gene3D" id="2.20.25.80">
    <property type="entry name" value="WRKY domain"/>
    <property type="match status" value="1"/>
</dbReference>
<keyword evidence="3" id="KW-0238">DNA-binding</keyword>
<evidence type="ECO:0000256" key="2">
    <source>
        <dbReference type="ARBA" id="ARBA00023015"/>
    </source>
</evidence>
<proteinExistence type="predicted"/>
<evidence type="ECO:0000256" key="1">
    <source>
        <dbReference type="ARBA" id="ARBA00004123"/>
    </source>
</evidence>
<dbReference type="PROSITE" id="PS50811">
    <property type="entry name" value="WRKY"/>
    <property type="match status" value="1"/>
</dbReference>
<feature type="compositionally biased region" description="Low complexity" evidence="6">
    <location>
        <begin position="95"/>
        <end position="106"/>
    </location>
</feature>
<evidence type="ECO:0000313" key="8">
    <source>
        <dbReference type="EMBL" id="KAK8571431.1"/>
    </source>
</evidence>
<dbReference type="EMBL" id="JBBPBM010000008">
    <property type="protein sequence ID" value="KAK8571431.1"/>
    <property type="molecule type" value="Genomic_DNA"/>
</dbReference>
<evidence type="ECO:0000256" key="3">
    <source>
        <dbReference type="ARBA" id="ARBA00023125"/>
    </source>
</evidence>
<feature type="region of interest" description="Disordered" evidence="6">
    <location>
        <begin position="85"/>
        <end position="109"/>
    </location>
</feature>
<dbReference type="InterPro" id="IPR036576">
    <property type="entry name" value="WRKY_dom_sf"/>
</dbReference>
<evidence type="ECO:0000256" key="5">
    <source>
        <dbReference type="ARBA" id="ARBA00023242"/>
    </source>
</evidence>
<keyword evidence="4" id="KW-0804">Transcription</keyword>
<keyword evidence="2" id="KW-0805">Transcription regulation</keyword>
<accession>A0ABR2F326</accession>